<feature type="compositionally biased region" description="Polar residues" evidence="1">
    <location>
        <begin position="466"/>
        <end position="495"/>
    </location>
</feature>
<keyword evidence="4" id="KW-1185">Reference proteome</keyword>
<feature type="compositionally biased region" description="Polar residues" evidence="1">
    <location>
        <begin position="82"/>
        <end position="92"/>
    </location>
</feature>
<feature type="compositionally biased region" description="Acidic residues" evidence="1">
    <location>
        <begin position="396"/>
        <end position="416"/>
    </location>
</feature>
<evidence type="ECO:0000256" key="1">
    <source>
        <dbReference type="SAM" id="MobiDB-lite"/>
    </source>
</evidence>
<gene>
    <name evidence="3" type="ORF">BZA70DRAFT_278853</name>
</gene>
<dbReference type="EMBL" id="JBBJBU010000006">
    <property type="protein sequence ID" value="KAK7205009.1"/>
    <property type="molecule type" value="Genomic_DNA"/>
</dbReference>
<feature type="compositionally biased region" description="Basic and acidic residues" evidence="1">
    <location>
        <begin position="433"/>
        <end position="445"/>
    </location>
</feature>
<accession>A0ABR1F592</accession>
<evidence type="ECO:0000259" key="2">
    <source>
        <dbReference type="Pfam" id="PF18115"/>
    </source>
</evidence>
<feature type="compositionally biased region" description="Basic residues" evidence="1">
    <location>
        <begin position="777"/>
        <end position="787"/>
    </location>
</feature>
<feature type="region of interest" description="Disordered" evidence="1">
    <location>
        <begin position="1"/>
        <end position="92"/>
    </location>
</feature>
<dbReference type="Pfam" id="PF18115">
    <property type="entry name" value="Tudor_3"/>
    <property type="match status" value="1"/>
</dbReference>
<feature type="compositionally biased region" description="Acidic residues" evidence="1">
    <location>
        <begin position="734"/>
        <end position="763"/>
    </location>
</feature>
<dbReference type="Gene3D" id="2.30.30.140">
    <property type="match status" value="1"/>
</dbReference>
<feature type="region of interest" description="Disordered" evidence="1">
    <location>
        <begin position="638"/>
        <end position="813"/>
    </location>
</feature>
<feature type="compositionally biased region" description="Polar residues" evidence="1">
    <location>
        <begin position="505"/>
        <end position="525"/>
    </location>
</feature>
<dbReference type="InterPro" id="IPR041297">
    <property type="entry name" value="Crb2_Tudor"/>
</dbReference>
<reference evidence="3 4" key="1">
    <citation type="submission" date="2024-03" db="EMBL/GenBank/DDBJ databases">
        <title>Genome-scale model development and genomic sequencing of the oleaginous clade Lipomyces.</title>
        <authorList>
            <consortium name="Lawrence Berkeley National Laboratory"/>
            <person name="Czajka J.J."/>
            <person name="Han Y."/>
            <person name="Kim J."/>
            <person name="Mondo S.J."/>
            <person name="Hofstad B.A."/>
            <person name="Robles A."/>
            <person name="Haridas S."/>
            <person name="Riley R."/>
            <person name="LaButti K."/>
            <person name="Pangilinan J."/>
            <person name="Andreopoulos W."/>
            <person name="Lipzen A."/>
            <person name="Yan J."/>
            <person name="Wang M."/>
            <person name="Ng V."/>
            <person name="Grigoriev I.V."/>
            <person name="Spatafora J.W."/>
            <person name="Magnuson J.K."/>
            <person name="Baker S.E."/>
            <person name="Pomraning K.R."/>
        </authorList>
    </citation>
    <scope>NUCLEOTIDE SEQUENCE [LARGE SCALE GENOMIC DNA]</scope>
    <source>
        <strain evidence="3 4">Phaff 52-87</strain>
    </source>
</reference>
<feature type="compositionally biased region" description="Basic and acidic residues" evidence="1">
    <location>
        <begin position="722"/>
        <end position="731"/>
    </location>
</feature>
<evidence type="ECO:0000313" key="3">
    <source>
        <dbReference type="EMBL" id="KAK7205009.1"/>
    </source>
</evidence>
<dbReference type="InterPro" id="IPR036420">
    <property type="entry name" value="BRCT_dom_sf"/>
</dbReference>
<feature type="compositionally biased region" description="Low complexity" evidence="1">
    <location>
        <begin position="47"/>
        <end position="60"/>
    </location>
</feature>
<evidence type="ECO:0000313" key="4">
    <source>
        <dbReference type="Proteomes" id="UP001498771"/>
    </source>
</evidence>
<comment type="caution">
    <text evidence="3">The sequence shown here is derived from an EMBL/GenBank/DDBJ whole genome shotgun (WGS) entry which is preliminary data.</text>
</comment>
<feature type="compositionally biased region" description="Polar residues" evidence="1">
    <location>
        <begin position="446"/>
        <end position="455"/>
    </location>
</feature>
<name>A0ABR1F592_9ASCO</name>
<feature type="domain" description="DNA repair protein Crb2 Tudor" evidence="2">
    <location>
        <begin position="821"/>
        <end position="872"/>
    </location>
</feature>
<dbReference type="GeneID" id="90038185"/>
<proteinExistence type="predicted"/>
<sequence>MAHDSLGLPDSADIRRLRRGFTHGVSEVDEDEESQDVTQPPDPASPAPSLSTTDPTTTTTHSVRNTRGTAAVADLTRRKSETVSIDSSSPASSLHVIQDLHLMETQADACFHEIPDSEDLSNAVSPFFQTNSTQSLEKLSVNRSATITNGSHNTPKHNHGKPTPQDHHKLEEVNSQPEHGHVEYSSPMFAESAKKRTYPIEDGLDDIPFEETPAQSRIVNLPDDTPFQDASQTPTLAARRNLLLNNNSGSPGVLRSRRITDDVFDGEFEAGPVELAPGALQSKRAMEALRRKEINLRKDNSNGRRRKSPRKSARAKSDDEEVEMIPLTPAVGNNPLPATEEPASGEDGLSYVSASDNEDRKDAQQDSQQILEDTQPVASLALEEKDAAERFLNFENGDDDDDDENEEIEEDDDRDLGDEHTADNDISSETEDEKAKNLLDAETQKIIDSQPTDLGTNDIDEINSAGALTSTPPYIHQTRQSRATRAPSQKQQQSLLHFRRATADAPSNPSISPIRSLRSQNSEPPESSREQAADLESAAASGQHRRQSSEQSVLSKFPLRRNTKAASALPKKGSGVGKRDIFDFSASQDSPQQQDKKEEDEDEIIQRRRKTPGSSPVKKPEAAVKIVRRRGKSLAGDLSSLVYQKQQKPMKRLEMLAGGGGSRVSSKRARRDGRSSASRSPQRNKKTRTETVKIQPVEIPETVDDELLGDVSTKSALQAMEVDQRDEREGPEVYADDGVGDQEDYEEEDEESSGDDGKDDEYLDTANWSPSSAHKYAPAKKRLRRRTTSGETGPPEPRQLSNPKPTRGAAEADASLAPIRAPYRVFAYWQGIQTGYFPATLVMPPRATDPNRLKVRFDDGTTTDVLVNDIASLDLRAGDVVRGYELDKGWKRQLEIVRLEREMQRSMNYDATKSNEEKTTCVRGYRYVTVRKYYPKKSQSVAPSSAQRAGAESAIADTTADQSSSQQITIPLSNLYIQRGRLEPFRSRCVPAEVANILDRPDLSIERLMPVSALRSSPLAPVKTFRGTGGTTPTGRKQVLHSHLAGGAGNLVAQLLELYQTRKETAGALVSPARSATTIFAGCAFASTGLSESETLSIEDLVTRNGGIYLDNGLSELFRQEAMTSTRSGTVPGFRIRPRKEILDSLDFVGVITTPTASRKMNVTQAHALGWPCLPARFIEESVAKGKMCAWRPFAMAAPASVLEGFQFDWLWGRSMEEIYRRRVGILAGKRVAVVMYNLDDRSYLDSVMHVFTFMGPDRLACVSDLTGLAQLLDPTAKPLSEAQTIAYSIFSHIPDDVAVASSNDDNDNSDNDNSSDSVWYLPHASRRQSWDYICIFVDKLETVMPKLAELSEDTRRGANFVDKTWLYKLLQVDVDVELAD</sequence>
<dbReference type="Gene3D" id="3.40.50.10190">
    <property type="entry name" value="BRCT domain"/>
    <property type="match status" value="1"/>
</dbReference>
<feature type="region of interest" description="Disordered" evidence="1">
    <location>
        <begin position="292"/>
        <end position="624"/>
    </location>
</feature>
<dbReference type="RefSeq" id="XP_064768042.1">
    <property type="nucleotide sequence ID" value="XM_064912673.1"/>
</dbReference>
<organism evidence="3 4">
    <name type="scientific">Myxozyma melibiosi</name>
    <dbReference type="NCBI Taxonomy" id="54550"/>
    <lineage>
        <taxon>Eukaryota</taxon>
        <taxon>Fungi</taxon>
        <taxon>Dikarya</taxon>
        <taxon>Ascomycota</taxon>
        <taxon>Saccharomycotina</taxon>
        <taxon>Lipomycetes</taxon>
        <taxon>Lipomycetales</taxon>
        <taxon>Lipomycetaceae</taxon>
        <taxon>Myxozyma</taxon>
    </lineage>
</organism>
<feature type="compositionally biased region" description="Basic residues" evidence="1">
    <location>
        <begin position="303"/>
        <end position="314"/>
    </location>
</feature>
<feature type="compositionally biased region" description="Basic and acidic residues" evidence="1">
    <location>
        <begin position="292"/>
        <end position="302"/>
    </location>
</feature>
<protein>
    <recommendedName>
        <fullName evidence="2">DNA repair protein Crb2 Tudor domain-containing protein</fullName>
    </recommendedName>
</protein>
<feature type="region of interest" description="Disordered" evidence="1">
    <location>
        <begin position="147"/>
        <end position="168"/>
    </location>
</feature>
<dbReference type="Proteomes" id="UP001498771">
    <property type="component" value="Unassembled WGS sequence"/>
</dbReference>
<dbReference type="SUPFAM" id="SSF52113">
    <property type="entry name" value="BRCT domain"/>
    <property type="match status" value="1"/>
</dbReference>